<feature type="transmembrane region" description="Helical" evidence="6">
    <location>
        <begin position="68"/>
        <end position="87"/>
    </location>
</feature>
<keyword evidence="3 6" id="KW-0812">Transmembrane</keyword>
<evidence type="ECO:0000313" key="8">
    <source>
        <dbReference type="EMBL" id="KAK4142718.1"/>
    </source>
</evidence>
<dbReference type="PANTHER" id="PTHR23502">
    <property type="entry name" value="MAJOR FACILITATOR SUPERFAMILY"/>
    <property type="match status" value="1"/>
</dbReference>
<dbReference type="PROSITE" id="PS00216">
    <property type="entry name" value="SUGAR_TRANSPORT_1"/>
    <property type="match status" value="1"/>
</dbReference>
<comment type="caution">
    <text evidence="8">The sequence shown here is derived from an EMBL/GenBank/DDBJ whole genome shotgun (WGS) entry which is preliminary data.</text>
</comment>
<comment type="subcellular location">
    <subcellularLocation>
        <location evidence="1">Membrane</location>
        <topology evidence="1">Multi-pass membrane protein</topology>
    </subcellularLocation>
</comment>
<evidence type="ECO:0000256" key="1">
    <source>
        <dbReference type="ARBA" id="ARBA00004141"/>
    </source>
</evidence>
<feature type="transmembrane region" description="Helical" evidence="6">
    <location>
        <begin position="362"/>
        <end position="383"/>
    </location>
</feature>
<feature type="transmembrane region" description="Helical" evidence="6">
    <location>
        <begin position="34"/>
        <end position="56"/>
    </location>
</feature>
<evidence type="ECO:0000259" key="7">
    <source>
        <dbReference type="PROSITE" id="PS50850"/>
    </source>
</evidence>
<feature type="transmembrane region" description="Helical" evidence="6">
    <location>
        <begin position="156"/>
        <end position="176"/>
    </location>
</feature>
<evidence type="ECO:0000256" key="3">
    <source>
        <dbReference type="ARBA" id="ARBA00022692"/>
    </source>
</evidence>
<evidence type="ECO:0000256" key="6">
    <source>
        <dbReference type="SAM" id="Phobius"/>
    </source>
</evidence>
<reference evidence="8" key="1">
    <citation type="journal article" date="2023" name="Mol. Phylogenet. Evol.">
        <title>Genome-scale phylogeny and comparative genomics of the fungal order Sordariales.</title>
        <authorList>
            <person name="Hensen N."/>
            <person name="Bonometti L."/>
            <person name="Westerberg I."/>
            <person name="Brannstrom I.O."/>
            <person name="Guillou S."/>
            <person name="Cros-Aarteil S."/>
            <person name="Calhoun S."/>
            <person name="Haridas S."/>
            <person name="Kuo A."/>
            <person name="Mondo S."/>
            <person name="Pangilinan J."/>
            <person name="Riley R."/>
            <person name="LaButti K."/>
            <person name="Andreopoulos B."/>
            <person name="Lipzen A."/>
            <person name="Chen C."/>
            <person name="Yan M."/>
            <person name="Daum C."/>
            <person name="Ng V."/>
            <person name="Clum A."/>
            <person name="Steindorff A."/>
            <person name="Ohm R.A."/>
            <person name="Martin F."/>
            <person name="Silar P."/>
            <person name="Natvig D.O."/>
            <person name="Lalanne C."/>
            <person name="Gautier V."/>
            <person name="Ament-Velasquez S.L."/>
            <person name="Kruys A."/>
            <person name="Hutchinson M.I."/>
            <person name="Powell A.J."/>
            <person name="Barry K."/>
            <person name="Miller A.N."/>
            <person name="Grigoriev I.V."/>
            <person name="Debuchy R."/>
            <person name="Gladieux P."/>
            <person name="Hiltunen Thoren M."/>
            <person name="Johannesson H."/>
        </authorList>
    </citation>
    <scope>NUCLEOTIDE SEQUENCE</scope>
    <source>
        <strain evidence="8">CBS 141.50</strain>
    </source>
</reference>
<feature type="transmembrane region" description="Helical" evidence="6">
    <location>
        <begin position="93"/>
        <end position="114"/>
    </location>
</feature>
<dbReference type="InterPro" id="IPR020846">
    <property type="entry name" value="MFS_dom"/>
</dbReference>
<dbReference type="AlphaFoldDB" id="A0AAN6ZLX3"/>
<dbReference type="GO" id="GO:0022857">
    <property type="term" value="F:transmembrane transporter activity"/>
    <property type="evidence" value="ECO:0007669"/>
    <property type="project" value="InterPro"/>
</dbReference>
<feature type="transmembrane region" description="Helical" evidence="6">
    <location>
        <begin position="278"/>
        <end position="298"/>
    </location>
</feature>
<dbReference type="GO" id="GO:0140115">
    <property type="term" value="P:export across plasma membrane"/>
    <property type="evidence" value="ECO:0007669"/>
    <property type="project" value="UniProtKB-ARBA"/>
</dbReference>
<dbReference type="GeneID" id="87820721"/>
<name>A0AAN6ZLX3_9PEZI</name>
<feature type="transmembrane region" description="Helical" evidence="6">
    <location>
        <begin position="126"/>
        <end position="150"/>
    </location>
</feature>
<dbReference type="EMBL" id="MU853594">
    <property type="protein sequence ID" value="KAK4142718.1"/>
    <property type="molecule type" value="Genomic_DNA"/>
</dbReference>
<proteinExistence type="predicted"/>
<dbReference type="InterPro" id="IPR005829">
    <property type="entry name" value="Sugar_transporter_CS"/>
</dbReference>
<feature type="transmembrane region" description="Helical" evidence="6">
    <location>
        <begin position="7"/>
        <end position="28"/>
    </location>
</feature>
<evidence type="ECO:0000256" key="4">
    <source>
        <dbReference type="ARBA" id="ARBA00022989"/>
    </source>
</evidence>
<keyword evidence="5 6" id="KW-0472">Membrane</keyword>
<accession>A0AAN6ZLX3</accession>
<reference evidence="8" key="2">
    <citation type="submission" date="2023-05" db="EMBL/GenBank/DDBJ databases">
        <authorList>
            <consortium name="Lawrence Berkeley National Laboratory"/>
            <person name="Steindorff A."/>
            <person name="Hensen N."/>
            <person name="Bonometti L."/>
            <person name="Westerberg I."/>
            <person name="Brannstrom I.O."/>
            <person name="Guillou S."/>
            <person name="Cros-Aarteil S."/>
            <person name="Calhoun S."/>
            <person name="Haridas S."/>
            <person name="Kuo A."/>
            <person name="Mondo S."/>
            <person name="Pangilinan J."/>
            <person name="Riley R."/>
            <person name="Labutti K."/>
            <person name="Andreopoulos B."/>
            <person name="Lipzen A."/>
            <person name="Chen C."/>
            <person name="Yanf M."/>
            <person name="Daum C."/>
            <person name="Ng V."/>
            <person name="Clum A."/>
            <person name="Ohm R."/>
            <person name="Martin F."/>
            <person name="Silar P."/>
            <person name="Natvig D."/>
            <person name="Lalanne C."/>
            <person name="Gautier V."/>
            <person name="Ament-Velasquez S.L."/>
            <person name="Kruys A."/>
            <person name="Hutchinson M.I."/>
            <person name="Powell A.J."/>
            <person name="Barry K."/>
            <person name="Miller A.N."/>
            <person name="Grigoriev I.V."/>
            <person name="Debuchy R."/>
            <person name="Gladieux P."/>
            <person name="Thoren M.H."/>
            <person name="Johannesson H."/>
        </authorList>
    </citation>
    <scope>NUCLEOTIDE SEQUENCE</scope>
    <source>
        <strain evidence="8">CBS 141.50</strain>
    </source>
</reference>
<keyword evidence="9" id="KW-1185">Reference proteome</keyword>
<evidence type="ECO:0000313" key="9">
    <source>
        <dbReference type="Proteomes" id="UP001302676"/>
    </source>
</evidence>
<organism evidence="8 9">
    <name type="scientific">Dichotomopilus funicola</name>
    <dbReference type="NCBI Taxonomy" id="1934379"/>
    <lineage>
        <taxon>Eukaryota</taxon>
        <taxon>Fungi</taxon>
        <taxon>Dikarya</taxon>
        <taxon>Ascomycota</taxon>
        <taxon>Pezizomycotina</taxon>
        <taxon>Sordariomycetes</taxon>
        <taxon>Sordariomycetidae</taxon>
        <taxon>Sordariales</taxon>
        <taxon>Chaetomiaceae</taxon>
        <taxon>Dichotomopilus</taxon>
    </lineage>
</organism>
<dbReference type="InterPro" id="IPR011701">
    <property type="entry name" value="MFS"/>
</dbReference>
<dbReference type="Pfam" id="PF07690">
    <property type="entry name" value="MFS_1"/>
    <property type="match status" value="1"/>
</dbReference>
<dbReference type="InterPro" id="IPR036259">
    <property type="entry name" value="MFS_trans_sf"/>
</dbReference>
<gene>
    <name evidence="8" type="ORF">C8A04DRAFT_38094</name>
</gene>
<dbReference type="Gene3D" id="1.20.1250.20">
    <property type="entry name" value="MFS general substrate transporter like domains"/>
    <property type="match status" value="1"/>
</dbReference>
<dbReference type="PROSITE" id="PS50850">
    <property type="entry name" value="MFS"/>
    <property type="match status" value="1"/>
</dbReference>
<feature type="domain" description="Major facilitator superfamily (MFS) profile" evidence="7">
    <location>
        <begin position="2"/>
        <end position="423"/>
    </location>
</feature>
<evidence type="ECO:0000256" key="5">
    <source>
        <dbReference type="ARBA" id="ARBA00023136"/>
    </source>
</evidence>
<feature type="transmembrane region" description="Helical" evidence="6">
    <location>
        <begin position="331"/>
        <end position="350"/>
    </location>
</feature>
<dbReference type="PANTHER" id="PTHR23502:SF51">
    <property type="entry name" value="QUINIDINE RESISTANCE PROTEIN 1-RELATED"/>
    <property type="match status" value="1"/>
</dbReference>
<dbReference type="Proteomes" id="UP001302676">
    <property type="component" value="Unassembled WGS sequence"/>
</dbReference>
<dbReference type="RefSeq" id="XP_062636089.1">
    <property type="nucleotide sequence ID" value="XM_062784108.1"/>
</dbReference>
<evidence type="ECO:0000256" key="2">
    <source>
        <dbReference type="ARBA" id="ARBA00022448"/>
    </source>
</evidence>
<dbReference type="GO" id="GO:0005886">
    <property type="term" value="C:plasma membrane"/>
    <property type="evidence" value="ECO:0007669"/>
    <property type="project" value="TreeGrafter"/>
</dbReference>
<protein>
    <submittedName>
        <fullName evidence="8">Major facilitator superfamily domain-containing protein</fullName>
    </submittedName>
</protein>
<dbReference type="GO" id="GO:0042908">
    <property type="term" value="P:xenobiotic transport"/>
    <property type="evidence" value="ECO:0007669"/>
    <property type="project" value="UniProtKB-ARBA"/>
</dbReference>
<feature type="transmembrane region" description="Helical" evidence="6">
    <location>
        <begin position="241"/>
        <end position="266"/>
    </location>
</feature>
<keyword evidence="2" id="KW-0813">Transport</keyword>
<keyword evidence="4 6" id="KW-1133">Transmembrane helix</keyword>
<sequence>MIIGLAAFGRWFSSISSFSYFSAIPFLASDLGVSVQQVNLTVTSYLIMSGIFPSIMGDAADRFGRRPVFLAALIIYFAANIGLALQGSFSALFVLRMLQSAGISGTFSIAYGVLGDLFTPAERGGYSGIISFFINTPPSFGPVLSGVLLLRWSWRSIFWFLAIGSGVCLTLMVLLLPETARNIVGNGTIPARDINRALIPLPPNRKYDTSDTKPAIPPQQRRRNLPNPLTTLQILRKPGTAIVLVSYGINYTVYCCLQASLSSLFVNIYHVSRLVAGLVYLPFGIAVALSAFGTGNLLDFDFKKTVTGTGAELMRQNVTDLGNFQIERARLRTVVFSVALGAAFTMGYGWSLRAGVSMAVPLLLQFLIGLTIQMVFTALNTLLVDLHPDRPSTAQAACNFVRCEMAAACLAGLDAFIQSVGPG</sequence>
<dbReference type="SUPFAM" id="SSF103473">
    <property type="entry name" value="MFS general substrate transporter"/>
    <property type="match status" value="1"/>
</dbReference>